<name>A0AA96DRS9_9BACT</name>
<dbReference type="Pfam" id="PF01661">
    <property type="entry name" value="Macro"/>
    <property type="match status" value="1"/>
</dbReference>
<dbReference type="Proteomes" id="UP001305220">
    <property type="component" value="Chromosome"/>
</dbReference>
<sequence length="132" mass="15090">MINYIKGNLFTSNSKILVNTVNTVGVMGKGIASDFKRIYPKMFEEYKALCDAKKFDIGELFLYKTQNKWILNFPTKKHWKSPSKLEYIEKGLIELINKANELKLNDIAMPKLGCGNGGLDWETQVKPLLKNT</sequence>
<dbReference type="GO" id="GO:0140291">
    <property type="term" value="P:peptidyl-glutamate ADP-deribosylation"/>
    <property type="evidence" value="ECO:0007669"/>
    <property type="project" value="TreeGrafter"/>
</dbReference>
<gene>
    <name evidence="3" type="ORF">RMP68_10705</name>
</gene>
<evidence type="ECO:0000313" key="3">
    <source>
        <dbReference type="EMBL" id="WNL33956.1"/>
    </source>
</evidence>
<feature type="domain" description="Macro" evidence="2">
    <location>
        <begin position="1"/>
        <end position="132"/>
    </location>
</feature>
<dbReference type="CDD" id="cd02901">
    <property type="entry name" value="Macro_Poa1p-like"/>
    <property type="match status" value="1"/>
</dbReference>
<dbReference type="InterPro" id="IPR043472">
    <property type="entry name" value="Macro_dom-like"/>
</dbReference>
<dbReference type="InterPro" id="IPR050892">
    <property type="entry name" value="ADP-ribose_metab_enzymes"/>
</dbReference>
<organism evidence="3">
    <name type="scientific">Arcobacter cryaerophilus gv. pseudocryaerophilus</name>
    <dbReference type="NCBI Taxonomy" id="2933791"/>
    <lineage>
        <taxon>Bacteria</taxon>
        <taxon>Pseudomonadati</taxon>
        <taxon>Campylobacterota</taxon>
        <taxon>Epsilonproteobacteria</taxon>
        <taxon>Campylobacterales</taxon>
        <taxon>Arcobacteraceae</taxon>
        <taxon>Aliarcobacter</taxon>
    </lineage>
</organism>
<protein>
    <submittedName>
        <fullName evidence="3">Macro domain-containing protein</fullName>
    </submittedName>
</protein>
<evidence type="ECO:0000256" key="1">
    <source>
        <dbReference type="ARBA" id="ARBA00035885"/>
    </source>
</evidence>
<dbReference type="InterPro" id="IPR002589">
    <property type="entry name" value="Macro_dom"/>
</dbReference>
<reference evidence="3" key="1">
    <citation type="submission" date="2023-09" db="EMBL/GenBank/DDBJ databases">
        <title>Arcobacter tbilisiensis sp. nov. isolated from chicken meat in Tbilisi, Georgia.</title>
        <authorList>
            <person name="Matthias R."/>
            <person name="Zautner A.E."/>
        </authorList>
    </citation>
    <scope>NUCLEOTIDE SEQUENCE</scope>
    <source>
        <strain evidence="3">LEO 62</strain>
    </source>
</reference>
<dbReference type="PANTHER" id="PTHR12521">
    <property type="entry name" value="PROTEIN C6ORF130"/>
    <property type="match status" value="1"/>
</dbReference>
<dbReference type="AlphaFoldDB" id="A0AA96DRS9"/>
<dbReference type="SUPFAM" id="SSF52949">
    <property type="entry name" value="Macro domain-like"/>
    <property type="match status" value="1"/>
</dbReference>
<proteinExistence type="predicted"/>
<accession>A0AA96DRS9</accession>
<dbReference type="EMBL" id="CP134856">
    <property type="protein sequence ID" value="WNL33956.1"/>
    <property type="molecule type" value="Genomic_DNA"/>
</dbReference>
<dbReference type="Gene3D" id="3.40.220.10">
    <property type="entry name" value="Leucine Aminopeptidase, subunit E, domain 1"/>
    <property type="match status" value="1"/>
</dbReference>
<dbReference type="RefSeq" id="WP_390870959.1">
    <property type="nucleotide sequence ID" value="NZ_CP128652.1"/>
</dbReference>
<comment type="catalytic activity">
    <reaction evidence="1">
        <text>an N-(ADP-alpha-D-ribosyl)-thymidine in DNA + H2O = a thymidine in DNA + ADP-D-ribose</text>
        <dbReference type="Rhea" id="RHEA:71655"/>
        <dbReference type="Rhea" id="RHEA-COMP:13556"/>
        <dbReference type="Rhea" id="RHEA-COMP:18051"/>
        <dbReference type="ChEBI" id="CHEBI:15377"/>
        <dbReference type="ChEBI" id="CHEBI:57967"/>
        <dbReference type="ChEBI" id="CHEBI:137386"/>
        <dbReference type="ChEBI" id="CHEBI:191199"/>
    </reaction>
    <physiologicalReaction direction="left-to-right" evidence="1">
        <dbReference type="Rhea" id="RHEA:71656"/>
    </physiologicalReaction>
</comment>
<dbReference type="PANTHER" id="PTHR12521:SF0">
    <property type="entry name" value="ADP-RIBOSE GLYCOHYDROLASE OARD1"/>
    <property type="match status" value="1"/>
</dbReference>
<dbReference type="PROSITE" id="PS51154">
    <property type="entry name" value="MACRO"/>
    <property type="match status" value="1"/>
</dbReference>
<evidence type="ECO:0000259" key="2">
    <source>
        <dbReference type="PROSITE" id="PS51154"/>
    </source>
</evidence>
<dbReference type="SMART" id="SM00506">
    <property type="entry name" value="A1pp"/>
    <property type="match status" value="1"/>
</dbReference>